<dbReference type="EMBL" id="JACCBE010000001">
    <property type="protein sequence ID" value="NYD58395.1"/>
    <property type="molecule type" value="Genomic_DNA"/>
</dbReference>
<evidence type="ECO:0000259" key="2">
    <source>
        <dbReference type="Pfam" id="PF04296"/>
    </source>
</evidence>
<keyword evidence="4" id="KW-1185">Reference proteome</keyword>
<feature type="compositionally biased region" description="Low complexity" evidence="1">
    <location>
        <begin position="70"/>
        <end position="83"/>
    </location>
</feature>
<evidence type="ECO:0000256" key="1">
    <source>
        <dbReference type="SAM" id="MobiDB-lite"/>
    </source>
</evidence>
<dbReference type="RefSeq" id="WP_246305157.1">
    <property type="nucleotide sequence ID" value="NZ_CP059163.1"/>
</dbReference>
<name>A0A7Y9F2F6_9ACTN</name>
<comment type="caution">
    <text evidence="3">The sequence shown here is derived from an EMBL/GenBank/DDBJ whole genome shotgun (WGS) entry which is preliminary data.</text>
</comment>
<reference evidence="3 4" key="1">
    <citation type="submission" date="2020-07" db="EMBL/GenBank/DDBJ databases">
        <title>Sequencing the genomes of 1000 actinobacteria strains.</title>
        <authorList>
            <person name="Klenk H.-P."/>
        </authorList>
    </citation>
    <scope>NUCLEOTIDE SEQUENCE [LARGE SCALE GENOMIC DNA]</scope>
    <source>
        <strain evidence="3 4">DSM 18965</strain>
    </source>
</reference>
<proteinExistence type="predicted"/>
<sequence length="94" mass="9513">MRLVVGSDPHGHPAVVPDPGGGAAGRGAHLHPTTECFDLAVRRKAFARALRVSGGPGLSSAPVAEHLAASTTSSTTSSTSTTSRHSTEDSEAVR</sequence>
<dbReference type="Proteomes" id="UP000516957">
    <property type="component" value="Unassembled WGS sequence"/>
</dbReference>
<dbReference type="Gene3D" id="3.30.1230.10">
    <property type="entry name" value="YlxR-like"/>
    <property type="match status" value="1"/>
</dbReference>
<dbReference type="Pfam" id="PF04296">
    <property type="entry name" value="YlxR"/>
    <property type="match status" value="1"/>
</dbReference>
<feature type="region of interest" description="Disordered" evidence="1">
    <location>
        <begin position="1"/>
        <end position="29"/>
    </location>
</feature>
<evidence type="ECO:0000313" key="4">
    <source>
        <dbReference type="Proteomes" id="UP000516957"/>
    </source>
</evidence>
<feature type="compositionally biased region" description="Basic and acidic residues" evidence="1">
    <location>
        <begin position="85"/>
        <end position="94"/>
    </location>
</feature>
<evidence type="ECO:0000313" key="3">
    <source>
        <dbReference type="EMBL" id="NYD58395.1"/>
    </source>
</evidence>
<protein>
    <recommendedName>
        <fullName evidence="2">YlxR domain-containing protein</fullName>
    </recommendedName>
</protein>
<accession>A0A7Y9F2F6</accession>
<dbReference type="SUPFAM" id="SSF64376">
    <property type="entry name" value="YlxR-like"/>
    <property type="match status" value="1"/>
</dbReference>
<dbReference type="AlphaFoldDB" id="A0A7Y9F2F6"/>
<dbReference type="InterPro" id="IPR007393">
    <property type="entry name" value="YlxR_dom"/>
</dbReference>
<feature type="domain" description="YlxR" evidence="2">
    <location>
        <begin position="2"/>
        <end position="53"/>
    </location>
</feature>
<dbReference type="InterPro" id="IPR035931">
    <property type="entry name" value="YlxR-like_sf"/>
</dbReference>
<gene>
    <name evidence="3" type="ORF">BKA08_002633</name>
</gene>
<feature type="region of interest" description="Disordered" evidence="1">
    <location>
        <begin position="53"/>
        <end position="94"/>
    </location>
</feature>
<organism evidence="3 4">
    <name type="scientific">Nocardioides marinisabuli</name>
    <dbReference type="NCBI Taxonomy" id="419476"/>
    <lineage>
        <taxon>Bacteria</taxon>
        <taxon>Bacillati</taxon>
        <taxon>Actinomycetota</taxon>
        <taxon>Actinomycetes</taxon>
        <taxon>Propionibacteriales</taxon>
        <taxon>Nocardioidaceae</taxon>
        <taxon>Nocardioides</taxon>
    </lineage>
</organism>